<dbReference type="EMBL" id="BKCJ010008551">
    <property type="protein sequence ID" value="GEU82800.1"/>
    <property type="molecule type" value="Genomic_DNA"/>
</dbReference>
<name>A0A6L2N9P8_TANCI</name>
<proteinExistence type="predicted"/>
<dbReference type="InterPro" id="IPR013103">
    <property type="entry name" value="RVT_2"/>
</dbReference>
<organism evidence="3">
    <name type="scientific">Tanacetum cinerariifolium</name>
    <name type="common">Dalmatian daisy</name>
    <name type="synonym">Chrysanthemum cinerariifolium</name>
    <dbReference type="NCBI Taxonomy" id="118510"/>
    <lineage>
        <taxon>Eukaryota</taxon>
        <taxon>Viridiplantae</taxon>
        <taxon>Streptophyta</taxon>
        <taxon>Embryophyta</taxon>
        <taxon>Tracheophyta</taxon>
        <taxon>Spermatophyta</taxon>
        <taxon>Magnoliopsida</taxon>
        <taxon>eudicotyledons</taxon>
        <taxon>Gunneridae</taxon>
        <taxon>Pentapetalae</taxon>
        <taxon>asterids</taxon>
        <taxon>campanulids</taxon>
        <taxon>Asterales</taxon>
        <taxon>Asteraceae</taxon>
        <taxon>Asteroideae</taxon>
        <taxon>Anthemideae</taxon>
        <taxon>Anthemidinae</taxon>
        <taxon>Tanacetum</taxon>
    </lineage>
</organism>
<evidence type="ECO:0000259" key="2">
    <source>
        <dbReference type="Pfam" id="PF13976"/>
    </source>
</evidence>
<protein>
    <submittedName>
        <fullName evidence="3">Copia protein</fullName>
    </submittedName>
</protein>
<gene>
    <name evidence="3" type="ORF">Tci_054778</name>
</gene>
<feature type="domain" description="GAG-pre-integrase" evidence="2">
    <location>
        <begin position="338"/>
        <end position="394"/>
    </location>
</feature>
<dbReference type="InterPro" id="IPR025724">
    <property type="entry name" value="GAG-pre-integrase_dom"/>
</dbReference>
<evidence type="ECO:0000313" key="3">
    <source>
        <dbReference type="EMBL" id="GEU82800.1"/>
    </source>
</evidence>
<dbReference type="AlphaFoldDB" id="A0A6L2N9P8"/>
<dbReference type="Pfam" id="PF07727">
    <property type="entry name" value="RVT_2"/>
    <property type="match status" value="1"/>
</dbReference>
<reference evidence="3" key="1">
    <citation type="journal article" date="2019" name="Sci. Rep.">
        <title>Draft genome of Tanacetum cinerariifolium, the natural source of mosquito coil.</title>
        <authorList>
            <person name="Yamashiro T."/>
            <person name="Shiraishi A."/>
            <person name="Satake H."/>
            <person name="Nakayama K."/>
        </authorList>
    </citation>
    <scope>NUCLEOTIDE SEQUENCE</scope>
</reference>
<feature type="domain" description="Reverse transcriptase Ty1/copia-type" evidence="1">
    <location>
        <begin position="504"/>
        <end position="585"/>
    </location>
</feature>
<comment type="caution">
    <text evidence="3">The sequence shown here is derived from an EMBL/GenBank/DDBJ whole genome shotgun (WGS) entry which is preliminary data.</text>
</comment>
<dbReference type="PANTHER" id="PTHR11439">
    <property type="entry name" value="GAG-POL-RELATED RETROTRANSPOSON"/>
    <property type="match status" value="1"/>
</dbReference>
<accession>A0A6L2N9P8</accession>
<sequence>MTESPLVDTCLAVLVFSLGDDPNACLNKAMAFLTAVASSRFSSTNNQLRTSSNPRNQATIQNGRVTVKQVQGRQRQSYYGTGYKSNATSFEENNASGQVKDKAMLDEAQEAGQILDEEQLAFLADLGVPDAVLMANISNYGSDVISKVPHSKTYLNDMENQSVHAMQDFKQTPVVDVTDNEITSDSNIKRYSQYLQKTQQANVQDTNLQAQQDLMILSVIEQIDIDFGRSKSIKNVEKENNPDAIKQKHSHKPIDYVKLNKLYEDFGKPRAPQQELLADEAFWYHMLNSSTKSSDALPVKIEALKELPKVSLVNENLKKLKLHLANFDKVVKIRTTPNARTKASKTKNWLRHRQLSHINFGTLHKLAKDGLARGIPRLKFQKDHLCSACALRKSKKSSHQPKFKDTNQEKLYLLHMDLCGPMRVASINGKGLVSNLVSQQPCIPPKRIDWDCLFQPMFDEYFNPPSIAVSPVQEAVVVRAVILADSPMSTSIDHDAQLTNKDMLIKLRWIYKVKTDEFGRVLKNKARLVAQGFKKEDGIDFEEFFALVARMEAICIFVENIANKNMMIFQMDVKMAFLNGELKEEAKPAKRLLNAVKKIFRYLKGTINMGLWYSKDTGMSLTAYADADHVRCQDTRRSTSKSAQFLGDKLVSWSSKKQKSTAISSAKAKYIALSRCCAQILWMRSQLTDYGFHFNKIPMYYDNKIVIALCCNNVQRSRAKRIDVRYHFIKEQVENGIVELYVVQMKYQLADIFTKPLPRESFNFLIEKLGMRSMSPERLTEEEEE</sequence>
<dbReference type="CDD" id="cd09272">
    <property type="entry name" value="RNase_HI_RT_Ty1"/>
    <property type="match status" value="1"/>
</dbReference>
<evidence type="ECO:0000259" key="1">
    <source>
        <dbReference type="Pfam" id="PF07727"/>
    </source>
</evidence>
<dbReference type="PANTHER" id="PTHR11439:SF495">
    <property type="entry name" value="REVERSE TRANSCRIPTASE, RNA-DEPENDENT DNA POLYMERASE-RELATED"/>
    <property type="match status" value="1"/>
</dbReference>
<dbReference type="Pfam" id="PF13976">
    <property type="entry name" value="gag_pre-integrs"/>
    <property type="match status" value="1"/>
</dbReference>